<dbReference type="EMBL" id="CABVJG010000009">
    <property type="protein sequence ID" value="VVQ09622.1"/>
    <property type="molecule type" value="Genomic_DNA"/>
</dbReference>
<evidence type="ECO:0000256" key="3">
    <source>
        <dbReference type="SAM" id="MobiDB-lite"/>
    </source>
</evidence>
<dbReference type="PANTHER" id="PTHR48051">
    <property type="match status" value="1"/>
</dbReference>
<dbReference type="Proteomes" id="UP000412311">
    <property type="component" value="Unassembled WGS sequence"/>
</dbReference>
<dbReference type="InterPro" id="IPR032675">
    <property type="entry name" value="LRR_dom_sf"/>
</dbReference>
<dbReference type="PANTHER" id="PTHR48051:SF1">
    <property type="entry name" value="RAS SUPPRESSOR PROTEIN 1"/>
    <property type="match status" value="1"/>
</dbReference>
<dbReference type="InterPro" id="IPR003591">
    <property type="entry name" value="Leu-rich_rpt_typical-subtyp"/>
</dbReference>
<evidence type="ECO:0000313" key="5">
    <source>
        <dbReference type="Proteomes" id="UP000412311"/>
    </source>
</evidence>
<dbReference type="SMART" id="SM00369">
    <property type="entry name" value="LRR_TYP"/>
    <property type="match status" value="5"/>
</dbReference>
<keyword evidence="1" id="KW-0433">Leucine-rich repeat</keyword>
<dbReference type="SUPFAM" id="SSF52058">
    <property type="entry name" value="L domain-like"/>
    <property type="match status" value="1"/>
</dbReference>
<dbReference type="GO" id="GO:0005737">
    <property type="term" value="C:cytoplasm"/>
    <property type="evidence" value="ECO:0007669"/>
    <property type="project" value="TreeGrafter"/>
</dbReference>
<dbReference type="Gene3D" id="3.80.10.10">
    <property type="entry name" value="Ribonuclease Inhibitor"/>
    <property type="match status" value="1"/>
</dbReference>
<gene>
    <name evidence="4" type="ORF">PS925_03281</name>
</gene>
<dbReference type="InterPro" id="IPR050216">
    <property type="entry name" value="LRR_domain-containing"/>
</dbReference>
<evidence type="ECO:0000256" key="2">
    <source>
        <dbReference type="ARBA" id="ARBA00022737"/>
    </source>
</evidence>
<evidence type="ECO:0000313" key="4">
    <source>
        <dbReference type="EMBL" id="VVQ09622.1"/>
    </source>
</evidence>
<reference evidence="4 5" key="1">
    <citation type="submission" date="2019-09" db="EMBL/GenBank/DDBJ databases">
        <authorList>
            <person name="Chandra G."/>
            <person name="Truman W A."/>
        </authorList>
    </citation>
    <scope>NUCLEOTIDE SEQUENCE [LARGE SCALE GENOMIC DNA]</scope>
    <source>
        <strain evidence="4">PS925</strain>
    </source>
</reference>
<feature type="region of interest" description="Disordered" evidence="3">
    <location>
        <begin position="1"/>
        <end position="32"/>
    </location>
</feature>
<keyword evidence="2" id="KW-0677">Repeat</keyword>
<dbReference type="AlphaFoldDB" id="A0A5E7UE32"/>
<evidence type="ECO:0008006" key="6">
    <source>
        <dbReference type="Google" id="ProtNLM"/>
    </source>
</evidence>
<organism evidence="4 5">
    <name type="scientific">Pseudomonas fluorescens</name>
    <dbReference type="NCBI Taxonomy" id="294"/>
    <lineage>
        <taxon>Bacteria</taxon>
        <taxon>Pseudomonadati</taxon>
        <taxon>Pseudomonadota</taxon>
        <taxon>Gammaproteobacteria</taxon>
        <taxon>Pseudomonadales</taxon>
        <taxon>Pseudomonadaceae</taxon>
        <taxon>Pseudomonas</taxon>
    </lineage>
</organism>
<sequence length="679" mass="75400">MPVKPPRGGNTHVDVPGGPSRPGDVDTSLPDPSIRRGVDLGLALDDLQLRAGPSRDTHADVVRPEPTVLVQRTAVDIPHPAAAPLLENYLIGARITLPDADSRGLRAFNKRTYVDLSEGGTVLVAMDPVNATYRARLPNERHPSGPELVRDIDSGLWHPREGVDLTLRAQVKKSLPELSDRQADDFVSRFGDKETLENELKRIQLGLPQLERELSTWTNALKDSPGAEYASRLSLSAKLIQLYKWQGDDLDPWGRVYRGGRMAGFRLDINLSEWPMQRAPLFSTPINSVVSLTLRGSLSQTPKDFFAGFPSLGTLRTSGQMMYGLPDGVGRLTELRVVDLSNPLLHLSLVDIEQLKQLPRLRELNLEGHPLGYGFSIRDMTELRVLKLGNTSLVDLPGGLNELAGWSRLQVLDLQRNPFIGRAPDVTGMSELRVLNLTQTGISQIPGGLGTGNGPKGLEILKLGENSLFDAPSLEGMSKLRELDLSSTDIDKFPDGITSEIPATVLNLANNRIRSIPESVELRAGFNLTGNPITDPASLRRLIFARRQTGTDIWLGVESVDASADLWLRHVPHAQAPEKLALWDRLNTFSESSLFSRIRNLSRTPEFFVERQLLERRVWAFLESFEKAGAVERSRLRDVARKETSPGKMLERLEEEIKALDPGRQNQPLHYLPKRPRLD</sequence>
<accession>A0A5E7UE32</accession>
<protein>
    <recommendedName>
        <fullName evidence="6">Leucine-rich repeat domain-containing protein</fullName>
    </recommendedName>
</protein>
<dbReference type="RefSeq" id="WP_224793265.1">
    <property type="nucleotide sequence ID" value="NZ_CABVJG010000009.1"/>
</dbReference>
<feature type="region of interest" description="Disordered" evidence="3">
    <location>
        <begin position="660"/>
        <end position="679"/>
    </location>
</feature>
<name>A0A5E7UE32_PSEFL</name>
<dbReference type="PROSITE" id="PS51450">
    <property type="entry name" value="LRR"/>
    <property type="match status" value="1"/>
</dbReference>
<dbReference type="InterPro" id="IPR001611">
    <property type="entry name" value="Leu-rich_rpt"/>
</dbReference>
<proteinExistence type="predicted"/>
<evidence type="ECO:0000256" key="1">
    <source>
        <dbReference type="ARBA" id="ARBA00022614"/>
    </source>
</evidence>